<dbReference type="eggNOG" id="ENOG502RR3D">
    <property type="taxonomic scope" value="Eukaryota"/>
</dbReference>
<dbReference type="STRING" id="1220924.W2SFQ0"/>
<keyword evidence="3" id="KW-1185">Reference proteome</keyword>
<reference evidence="2 3" key="1">
    <citation type="submission" date="2013-03" db="EMBL/GenBank/DDBJ databases">
        <title>The Genome Sequence of Phialophora europaea CBS 101466.</title>
        <authorList>
            <consortium name="The Broad Institute Genomics Platform"/>
            <person name="Cuomo C."/>
            <person name="de Hoog S."/>
            <person name="Gorbushina A."/>
            <person name="Walker B."/>
            <person name="Young S.K."/>
            <person name="Zeng Q."/>
            <person name="Gargeya S."/>
            <person name="Fitzgerald M."/>
            <person name="Haas B."/>
            <person name="Abouelleil A."/>
            <person name="Allen A.W."/>
            <person name="Alvarado L."/>
            <person name="Arachchi H.M."/>
            <person name="Berlin A.M."/>
            <person name="Chapman S.B."/>
            <person name="Gainer-Dewar J."/>
            <person name="Goldberg J."/>
            <person name="Griggs A."/>
            <person name="Gujja S."/>
            <person name="Hansen M."/>
            <person name="Howarth C."/>
            <person name="Imamovic A."/>
            <person name="Ireland A."/>
            <person name="Larimer J."/>
            <person name="McCowan C."/>
            <person name="Murphy C."/>
            <person name="Pearson M."/>
            <person name="Poon T.W."/>
            <person name="Priest M."/>
            <person name="Roberts A."/>
            <person name="Saif S."/>
            <person name="Shea T."/>
            <person name="Sisk P."/>
            <person name="Sykes S."/>
            <person name="Wortman J."/>
            <person name="Nusbaum C."/>
            <person name="Birren B."/>
        </authorList>
    </citation>
    <scope>NUCLEOTIDE SEQUENCE [LARGE SCALE GENOMIC DNA]</scope>
    <source>
        <strain evidence="2 3">CBS 101466</strain>
    </source>
</reference>
<dbReference type="OrthoDB" id="5416073at2759"/>
<accession>W2SFQ0</accession>
<evidence type="ECO:0000256" key="1">
    <source>
        <dbReference type="SAM" id="MobiDB-lite"/>
    </source>
</evidence>
<dbReference type="GeneID" id="19968381"/>
<dbReference type="HOGENOM" id="CLU_508080_0_0_1"/>
<feature type="compositionally biased region" description="Low complexity" evidence="1">
    <location>
        <begin position="422"/>
        <end position="437"/>
    </location>
</feature>
<evidence type="ECO:0000313" key="2">
    <source>
        <dbReference type="EMBL" id="ETN46853.1"/>
    </source>
</evidence>
<evidence type="ECO:0000313" key="3">
    <source>
        <dbReference type="Proteomes" id="UP000030752"/>
    </source>
</evidence>
<dbReference type="AlphaFoldDB" id="W2SFQ0"/>
<name>W2SFQ0_CYPE1</name>
<sequence length="556" mass="60723">MTKPRKTLRQALRDLLRRTKDTPTNNGHYSSPVGSGILRKAPSIVPQIPSFSTVSVFSDFSTVEDNVVYTPSSWSETPAALAPPANTSSDRRLLPAKSMSQISLSTDYLDPGGPQQVLYESVPSAYRVGASRQASLASITTASAVSLRPQSSVSTLRIRKSASSLAPRDQPSILAPPSIQPRPSTLRTTPSLKRSSRREPGTSRNRDRLSASGSALQAPSAPPARPTVDLKRRRTPLSLVEHFKCFVVLDTARQGCPVSGTSADLRYIFDIGENFVLNNQECEGNSMDIVSGLDAAGNEVLHLVLFTPLIVPSSGRHRFMLVSLIDVTDFVAESANQIPELDTISEEASFTDEIATPSAQSSPHWSTLSYKLSADDLLSGCSLQEDDDDFAQSSKRADEDIWLALAATEGGFRPNRPRVHGSSRSSQASPARSSVPSHASTTDDILDDFMSQLQELYSDFFLLGRSPLADDALEICNISPRVYQSRSDWMEGHLSHTAPVVIEQLSMKLGGVEPFTMRVRWGTRGLPKQLYCSPLYAGHSITWICYLVDELMPLLW</sequence>
<protein>
    <submittedName>
        <fullName evidence="2">Uncharacterized protein</fullName>
    </submittedName>
</protein>
<dbReference type="InParanoid" id="W2SFQ0"/>
<feature type="region of interest" description="Disordered" evidence="1">
    <location>
        <begin position="159"/>
        <end position="230"/>
    </location>
</feature>
<proteinExistence type="predicted"/>
<feature type="compositionally biased region" description="Polar residues" evidence="1">
    <location>
        <begin position="181"/>
        <end position="193"/>
    </location>
</feature>
<feature type="region of interest" description="Disordered" evidence="1">
    <location>
        <begin position="412"/>
        <end position="440"/>
    </location>
</feature>
<organism evidence="2 3">
    <name type="scientific">Cyphellophora europaea (strain CBS 101466)</name>
    <name type="common">Phialophora europaea</name>
    <dbReference type="NCBI Taxonomy" id="1220924"/>
    <lineage>
        <taxon>Eukaryota</taxon>
        <taxon>Fungi</taxon>
        <taxon>Dikarya</taxon>
        <taxon>Ascomycota</taxon>
        <taxon>Pezizomycotina</taxon>
        <taxon>Eurotiomycetes</taxon>
        <taxon>Chaetothyriomycetidae</taxon>
        <taxon>Chaetothyriales</taxon>
        <taxon>Cyphellophoraceae</taxon>
        <taxon>Cyphellophora</taxon>
    </lineage>
</organism>
<dbReference type="RefSeq" id="XP_008711565.1">
    <property type="nucleotide sequence ID" value="XM_008713343.1"/>
</dbReference>
<feature type="compositionally biased region" description="Basic and acidic residues" evidence="1">
    <location>
        <begin position="197"/>
        <end position="209"/>
    </location>
</feature>
<dbReference type="EMBL" id="KB822711">
    <property type="protein sequence ID" value="ETN46853.1"/>
    <property type="molecule type" value="Genomic_DNA"/>
</dbReference>
<dbReference type="VEuPathDB" id="FungiDB:HMPREF1541_01042"/>
<dbReference type="Proteomes" id="UP000030752">
    <property type="component" value="Unassembled WGS sequence"/>
</dbReference>
<gene>
    <name evidence="2" type="ORF">HMPREF1541_01042</name>
</gene>